<protein>
    <submittedName>
        <fullName evidence="1">Uncharacterized protein</fullName>
    </submittedName>
</protein>
<dbReference type="GeneID" id="85230603"/>
<evidence type="ECO:0000313" key="2">
    <source>
        <dbReference type="Proteomes" id="UP001301797"/>
    </source>
</evidence>
<sequence>MFPNELAFLREMNTMSEVSKKGVFNINKKIIRFEKEIKNNTEREGEVCGIFSEKGELLCWFAGFSALMITNKECPETKGTILTHNHVSDSSFSKYDLKTASELKLKEIRVAGFTAVYSMKPSLKSGTGEWPAPDVIVRRYEEISRDRHIRSKINELMAVLESSASKKEGNIEILKVKSDLICEKLAKDLGLLYSKGRWVG</sequence>
<name>A0AA97FF03_9EURY</name>
<dbReference type="KEGG" id="mefw:F1737_10500"/>
<proteinExistence type="predicted"/>
<evidence type="ECO:0000313" key="1">
    <source>
        <dbReference type="EMBL" id="WOF17073.1"/>
    </source>
</evidence>
<organism evidence="1 2">
    <name type="scientific">Methanochimaera problematica</name>
    <dbReference type="NCBI Taxonomy" id="2609417"/>
    <lineage>
        <taxon>Archaea</taxon>
        <taxon>Methanobacteriati</taxon>
        <taxon>Methanobacteriota</taxon>
        <taxon>Stenosarchaea group</taxon>
        <taxon>Methanomicrobia</taxon>
        <taxon>Methanomicrobiales</taxon>
        <taxon>Methanomicrobiaceae</taxon>
        <taxon>Methanochimaera</taxon>
    </lineage>
</organism>
<keyword evidence="2" id="KW-1185">Reference proteome</keyword>
<dbReference type="AlphaFoldDB" id="A0AA97FF03"/>
<dbReference type="RefSeq" id="WP_317136528.1">
    <property type="nucleotide sequence ID" value="NZ_CP043875.1"/>
</dbReference>
<dbReference type="EMBL" id="CP043875">
    <property type="protein sequence ID" value="WOF17073.1"/>
    <property type="molecule type" value="Genomic_DNA"/>
</dbReference>
<dbReference type="Proteomes" id="UP001301797">
    <property type="component" value="Chromosome"/>
</dbReference>
<gene>
    <name evidence="1" type="ORF">F1737_10500</name>
</gene>
<reference evidence="1 2" key="1">
    <citation type="submission" date="2019-09" db="EMBL/GenBank/DDBJ databases">
        <title>The complete genome of Methanoplanus sp. FWC-SCC4.</title>
        <authorList>
            <person name="Chen S.-C."/>
            <person name="Zhou Y.-Z."/>
            <person name="Lai M.-C."/>
        </authorList>
    </citation>
    <scope>NUCLEOTIDE SEQUENCE [LARGE SCALE GENOMIC DNA]</scope>
    <source>
        <strain evidence="1 2">FWC-SCC4</strain>
    </source>
</reference>
<accession>A0AA97FF03</accession>